<reference evidence="2" key="1">
    <citation type="journal article" date="2023" name="Science">
        <title>Genome structures resolve the early diversification of teleost fishes.</title>
        <authorList>
            <person name="Parey E."/>
            <person name="Louis A."/>
            <person name="Montfort J."/>
            <person name="Bouchez O."/>
            <person name="Roques C."/>
            <person name="Iampietro C."/>
            <person name="Lluch J."/>
            <person name="Castinel A."/>
            <person name="Donnadieu C."/>
            <person name="Desvignes T."/>
            <person name="Floi Bucao C."/>
            <person name="Jouanno E."/>
            <person name="Wen M."/>
            <person name="Mejri S."/>
            <person name="Dirks R."/>
            <person name="Jansen H."/>
            <person name="Henkel C."/>
            <person name="Chen W.J."/>
            <person name="Zahm M."/>
            <person name="Cabau C."/>
            <person name="Klopp C."/>
            <person name="Thompson A.W."/>
            <person name="Robinson-Rechavi M."/>
            <person name="Braasch I."/>
            <person name="Lecointre G."/>
            <person name="Bobe J."/>
            <person name="Postlethwait J.H."/>
            <person name="Berthelot C."/>
            <person name="Roest Crollius H."/>
            <person name="Guiguen Y."/>
        </authorList>
    </citation>
    <scope>NUCLEOTIDE SEQUENCE</scope>
    <source>
        <strain evidence="2">WJC10195</strain>
    </source>
</reference>
<dbReference type="EMBL" id="JAINUF010000015">
    <property type="protein sequence ID" value="KAJ8340811.1"/>
    <property type="molecule type" value="Genomic_DNA"/>
</dbReference>
<dbReference type="AlphaFoldDB" id="A0A9Q1EL12"/>
<dbReference type="Proteomes" id="UP001152622">
    <property type="component" value="Chromosome 15"/>
</dbReference>
<accession>A0A9Q1EL12</accession>
<gene>
    <name evidence="2" type="ORF">SKAU_G00331020</name>
</gene>
<evidence type="ECO:0000313" key="2">
    <source>
        <dbReference type="EMBL" id="KAJ8340811.1"/>
    </source>
</evidence>
<protein>
    <recommendedName>
        <fullName evidence="4">Protein S-acyltransferase</fullName>
    </recommendedName>
</protein>
<name>A0A9Q1EL12_SYNKA</name>
<feature type="region of interest" description="Disordered" evidence="1">
    <location>
        <begin position="117"/>
        <end position="137"/>
    </location>
</feature>
<evidence type="ECO:0008006" key="4">
    <source>
        <dbReference type="Google" id="ProtNLM"/>
    </source>
</evidence>
<evidence type="ECO:0000313" key="3">
    <source>
        <dbReference type="Proteomes" id="UP001152622"/>
    </source>
</evidence>
<comment type="caution">
    <text evidence="2">The sequence shown here is derived from an EMBL/GenBank/DDBJ whole genome shotgun (WGS) entry which is preliminary data.</text>
</comment>
<evidence type="ECO:0000256" key="1">
    <source>
        <dbReference type="SAM" id="MobiDB-lite"/>
    </source>
</evidence>
<sequence length="307" mass="33213">MLGACAAELLDPWCCTVLELVVCFFSIWSILGLSGFHTYLVASNLTTNEDIKGSWSGKRGAVDSGNPYSYNNIFTNCCAILCGPMPPSLIDRRGFVLTDTPHAAPQEMEPPPLWAFLDPAPSSHTTPNLKPRPHSPLSAGQVLQVCAEWPLIGCACAGRRSCWKRPPACPSSQASVPQPRPRPRPRPHPPARTSSAPPPALRRPMDRLLRAAPANGPPSPGCAGRRARQPSDKLHPQRSRKHAALHAPNPVYDVATPPMTTSPTRLSSRCTEQWRVSRETGRLPGLSEVHYGIQGSGSTAITRHLAC</sequence>
<dbReference type="OrthoDB" id="4096362at2759"/>
<feature type="compositionally biased region" description="Polar residues" evidence="1">
    <location>
        <begin position="258"/>
        <end position="271"/>
    </location>
</feature>
<feature type="region of interest" description="Disordered" evidence="1">
    <location>
        <begin position="166"/>
        <end position="272"/>
    </location>
</feature>
<proteinExistence type="predicted"/>
<keyword evidence="3" id="KW-1185">Reference proteome</keyword>
<organism evidence="2 3">
    <name type="scientific">Synaphobranchus kaupii</name>
    <name type="common">Kaup's arrowtooth eel</name>
    <dbReference type="NCBI Taxonomy" id="118154"/>
    <lineage>
        <taxon>Eukaryota</taxon>
        <taxon>Metazoa</taxon>
        <taxon>Chordata</taxon>
        <taxon>Craniata</taxon>
        <taxon>Vertebrata</taxon>
        <taxon>Euteleostomi</taxon>
        <taxon>Actinopterygii</taxon>
        <taxon>Neopterygii</taxon>
        <taxon>Teleostei</taxon>
        <taxon>Anguilliformes</taxon>
        <taxon>Synaphobranchidae</taxon>
        <taxon>Synaphobranchus</taxon>
    </lineage>
</organism>